<evidence type="ECO:0000256" key="1">
    <source>
        <dbReference type="SAM" id="Phobius"/>
    </source>
</evidence>
<name>A0AB33KK79_9ACTN</name>
<organism evidence="2">
    <name type="scientific">Streptomyces sp. CMC78</name>
    <dbReference type="NCBI Taxonomy" id="3231512"/>
    <lineage>
        <taxon>Bacteria</taxon>
        <taxon>Bacillati</taxon>
        <taxon>Actinomycetota</taxon>
        <taxon>Actinomycetes</taxon>
        <taxon>Kitasatosporales</taxon>
        <taxon>Streptomycetaceae</taxon>
        <taxon>Streptomyces</taxon>
    </lineage>
</organism>
<evidence type="ECO:0000313" key="2">
    <source>
        <dbReference type="EMBL" id="BFP54194.1"/>
    </source>
</evidence>
<dbReference type="EMBL" id="AP035884">
    <property type="protein sequence ID" value="BFP54194.1"/>
    <property type="molecule type" value="Genomic_DNA"/>
</dbReference>
<feature type="transmembrane region" description="Helical" evidence="1">
    <location>
        <begin position="12"/>
        <end position="32"/>
    </location>
</feature>
<proteinExistence type="predicted"/>
<protein>
    <recommendedName>
        <fullName evidence="3">Integral membrane protein</fullName>
    </recommendedName>
</protein>
<reference evidence="2" key="1">
    <citation type="submission" date="2024-07" db="EMBL/GenBank/DDBJ databases">
        <title>Complete genome sequences of cellulolytic bacteria, Kitasatospora sp. CMC57 and Streptomyces sp. CMC78, isolated from Japanese agricultural soil.</title>
        <authorList>
            <person name="Hashimoto T."/>
            <person name="Ito M."/>
            <person name="Iwamoto M."/>
            <person name="Fukahori D."/>
            <person name="Shoda T."/>
            <person name="Sakoda M."/>
            <person name="Morohoshi T."/>
            <person name="Mitsuboshi M."/>
            <person name="Nishizawa T."/>
        </authorList>
    </citation>
    <scope>NUCLEOTIDE SEQUENCE</scope>
    <source>
        <strain evidence="2">CMC78</strain>
    </source>
</reference>
<keyword evidence="1" id="KW-0472">Membrane</keyword>
<dbReference type="KEGG" id="stcm:SCMC78_40010"/>
<keyword evidence="1" id="KW-1133">Transmembrane helix</keyword>
<keyword evidence="1" id="KW-0812">Transmembrane</keyword>
<dbReference type="AlphaFoldDB" id="A0AB33KK79"/>
<dbReference type="RefSeq" id="WP_408054026.1">
    <property type="nucleotide sequence ID" value="NZ_AP035884.1"/>
</dbReference>
<evidence type="ECO:0008006" key="3">
    <source>
        <dbReference type="Google" id="ProtNLM"/>
    </source>
</evidence>
<gene>
    <name evidence="2" type="ORF">SCMC78_40010</name>
</gene>
<feature type="transmembrane region" description="Helical" evidence="1">
    <location>
        <begin position="38"/>
        <end position="59"/>
    </location>
</feature>
<accession>A0AB33KK79</accession>
<sequence length="65" mass="6492">MAVTDTSLRGIWAAIIITCALTIAVTTSGIFWSTGMPASGALGAGGVAFMGATTLGITLRRFVSG</sequence>